<organism evidence="2 3">
    <name type="scientific">Tetraparma gracilis</name>
    <dbReference type="NCBI Taxonomy" id="2962635"/>
    <lineage>
        <taxon>Eukaryota</taxon>
        <taxon>Sar</taxon>
        <taxon>Stramenopiles</taxon>
        <taxon>Ochrophyta</taxon>
        <taxon>Bolidophyceae</taxon>
        <taxon>Parmales</taxon>
        <taxon>Triparmaceae</taxon>
        <taxon>Tetraparma</taxon>
    </lineage>
</organism>
<evidence type="ECO:0000313" key="3">
    <source>
        <dbReference type="Proteomes" id="UP001165060"/>
    </source>
</evidence>
<comment type="caution">
    <text evidence="2">The sequence shown here is derived from an EMBL/GenBank/DDBJ whole genome shotgun (WGS) entry which is preliminary data.</text>
</comment>
<protein>
    <submittedName>
        <fullName evidence="2">Uncharacterized protein</fullName>
    </submittedName>
</protein>
<proteinExistence type="predicted"/>
<keyword evidence="3" id="KW-1185">Reference proteome</keyword>
<name>A0ABQ6MGF8_9STRA</name>
<accession>A0ABQ6MGF8</accession>
<feature type="region of interest" description="Disordered" evidence="1">
    <location>
        <begin position="1"/>
        <end position="53"/>
    </location>
</feature>
<feature type="compositionally biased region" description="Polar residues" evidence="1">
    <location>
        <begin position="43"/>
        <end position="52"/>
    </location>
</feature>
<reference evidence="2 3" key="1">
    <citation type="journal article" date="2023" name="Commun. Biol.">
        <title>Genome analysis of Parmales, the sister group of diatoms, reveals the evolutionary specialization of diatoms from phago-mixotrophs to photoautotrophs.</title>
        <authorList>
            <person name="Ban H."/>
            <person name="Sato S."/>
            <person name="Yoshikawa S."/>
            <person name="Yamada K."/>
            <person name="Nakamura Y."/>
            <person name="Ichinomiya M."/>
            <person name="Sato N."/>
            <person name="Blanc-Mathieu R."/>
            <person name="Endo H."/>
            <person name="Kuwata A."/>
            <person name="Ogata H."/>
        </authorList>
    </citation>
    <scope>NUCLEOTIDE SEQUENCE [LARGE SCALE GENOMIC DNA]</scope>
</reference>
<sequence length="345" mass="36982">MAEPISSYATSSNPNESTSESTFGDNNRSRSNSNPKEGGGSTDGSNHCSSNDGSAGVVTVSAASGTGSASSEASLVEPFKKKLKRQAAAAAAAGVGIEMKALVKFPTIQGAIALPIAMGSDPPLSARYTVQSSATLSDYYGYSVSSHYHLKILPPKSWAVVKFMPPVVGDSHAHHTFWLFKASDTRRPRPAVRVDDFDFDAANFDVLTSLRLSVLNPSLYSRVDQLTSPYRDNREKFNNESGLDAVLVMEKLRSLRGGILEYGGGGAFERNATLSMSAVEKSGACPASTQVYQVHGGQRLFVLLDKTDEIVLGRSNIFMYLLKGLAAHFKFEISSLQTSIPTYCN</sequence>
<evidence type="ECO:0000313" key="2">
    <source>
        <dbReference type="EMBL" id="GMI25597.1"/>
    </source>
</evidence>
<feature type="compositionally biased region" description="Polar residues" evidence="1">
    <location>
        <begin position="23"/>
        <end position="35"/>
    </location>
</feature>
<evidence type="ECO:0000256" key="1">
    <source>
        <dbReference type="SAM" id="MobiDB-lite"/>
    </source>
</evidence>
<feature type="compositionally biased region" description="Low complexity" evidence="1">
    <location>
        <begin position="10"/>
        <end position="22"/>
    </location>
</feature>
<gene>
    <name evidence="2" type="ORF">TeGR_g5025</name>
</gene>
<dbReference type="Proteomes" id="UP001165060">
    <property type="component" value="Unassembled WGS sequence"/>
</dbReference>
<dbReference type="EMBL" id="BRYB01004096">
    <property type="protein sequence ID" value="GMI25597.1"/>
    <property type="molecule type" value="Genomic_DNA"/>
</dbReference>